<accession>A0A9P5SSC1</accession>
<comment type="caution">
    <text evidence="3">The sequence shown here is derived from an EMBL/GenBank/DDBJ whole genome shotgun (WGS) entry which is preliminary data.</text>
</comment>
<evidence type="ECO:0000259" key="2">
    <source>
        <dbReference type="PROSITE" id="PS50127"/>
    </source>
</evidence>
<evidence type="ECO:0000313" key="4">
    <source>
        <dbReference type="Proteomes" id="UP000696485"/>
    </source>
</evidence>
<dbReference type="SUPFAM" id="SSF54495">
    <property type="entry name" value="UBC-like"/>
    <property type="match status" value="1"/>
</dbReference>
<dbReference type="InterPro" id="IPR000608">
    <property type="entry name" value="UBC"/>
</dbReference>
<protein>
    <recommendedName>
        <fullName evidence="2">UBC core domain-containing protein</fullName>
    </recommendedName>
</protein>
<reference evidence="3" key="1">
    <citation type="journal article" date="2020" name="Fungal Divers.">
        <title>Resolving the Mortierellaceae phylogeny through synthesis of multi-gene phylogenetics and phylogenomics.</title>
        <authorList>
            <person name="Vandepol N."/>
            <person name="Liber J."/>
            <person name="Desiro A."/>
            <person name="Na H."/>
            <person name="Kennedy M."/>
            <person name="Barry K."/>
            <person name="Grigoriev I.V."/>
            <person name="Miller A.N."/>
            <person name="O'Donnell K."/>
            <person name="Stajich J.E."/>
            <person name="Bonito G."/>
        </authorList>
    </citation>
    <scope>NUCLEOTIDE SEQUENCE</scope>
    <source>
        <strain evidence="3">NVP1</strain>
    </source>
</reference>
<name>A0A9P5SSC1_9FUNG</name>
<dbReference type="AlphaFoldDB" id="A0A9P5SSC1"/>
<feature type="domain" description="UBC core" evidence="2">
    <location>
        <begin position="1"/>
        <end position="150"/>
    </location>
</feature>
<keyword evidence="4" id="KW-1185">Reference proteome</keyword>
<dbReference type="InterPro" id="IPR016135">
    <property type="entry name" value="UBQ-conjugating_enzyme/RWD"/>
</dbReference>
<dbReference type="PROSITE" id="PS50127">
    <property type="entry name" value="UBC_2"/>
    <property type="match status" value="1"/>
</dbReference>
<dbReference type="EMBL" id="JAAAUY010000173">
    <property type="protein sequence ID" value="KAF9333968.1"/>
    <property type="molecule type" value="Genomic_DNA"/>
</dbReference>
<dbReference type="Gene3D" id="3.10.110.10">
    <property type="entry name" value="Ubiquitin Conjugating Enzyme"/>
    <property type="match status" value="1"/>
</dbReference>
<dbReference type="PANTHER" id="PTHR24067">
    <property type="entry name" value="UBIQUITIN-CONJUGATING ENZYME E2"/>
    <property type="match status" value="1"/>
</dbReference>
<dbReference type="InterPro" id="IPR050113">
    <property type="entry name" value="Ub_conjugating_enzyme"/>
</dbReference>
<organism evidence="3 4">
    <name type="scientific">Podila minutissima</name>
    <dbReference type="NCBI Taxonomy" id="64525"/>
    <lineage>
        <taxon>Eukaryota</taxon>
        <taxon>Fungi</taxon>
        <taxon>Fungi incertae sedis</taxon>
        <taxon>Mucoromycota</taxon>
        <taxon>Mortierellomycotina</taxon>
        <taxon>Mortierellomycetes</taxon>
        <taxon>Mortierellales</taxon>
        <taxon>Mortierellaceae</taxon>
        <taxon>Podila</taxon>
    </lineage>
</organism>
<dbReference type="Pfam" id="PF00179">
    <property type="entry name" value="UQ_con"/>
    <property type="match status" value="1"/>
</dbReference>
<dbReference type="SMART" id="SM00212">
    <property type="entry name" value="UBCc"/>
    <property type="match status" value="1"/>
</dbReference>
<proteinExistence type="predicted"/>
<evidence type="ECO:0000313" key="3">
    <source>
        <dbReference type="EMBL" id="KAF9333968.1"/>
    </source>
</evidence>
<gene>
    <name evidence="3" type="ORF">BG006_002900</name>
</gene>
<evidence type="ECO:0000256" key="1">
    <source>
        <dbReference type="ARBA" id="ARBA00022786"/>
    </source>
</evidence>
<keyword evidence="1" id="KW-0833">Ubl conjugation pathway</keyword>
<sequence length="163" mass="18804">MATKRLLKELRDIQERQSPYFSATPVCPDTDLFVWRALIHGPEGSPYEGGLFPLSIRFPSNYPFRPPKVAFLVNIYHPGIDNYGRNCLDILDHIFWSPAMTTARVLESLMMLLAQPVPDDPLMVEIAKELANHPERFDRTARKWTLMFASPQSELSRMEFLTH</sequence>
<dbReference type="Proteomes" id="UP000696485">
    <property type="component" value="Unassembled WGS sequence"/>
</dbReference>